<feature type="transmembrane region" description="Helical" evidence="7">
    <location>
        <begin position="130"/>
        <end position="152"/>
    </location>
</feature>
<dbReference type="Pfam" id="PF02652">
    <property type="entry name" value="Lactate_perm"/>
    <property type="match status" value="1"/>
</dbReference>
<dbReference type="PANTHER" id="PTHR30003:SF0">
    <property type="entry name" value="GLYCOLATE PERMEASE GLCA-RELATED"/>
    <property type="match status" value="1"/>
</dbReference>
<name>A0A897NP73_9EURY</name>
<feature type="transmembrane region" description="Helical" evidence="7">
    <location>
        <begin position="456"/>
        <end position="477"/>
    </location>
</feature>
<evidence type="ECO:0000256" key="2">
    <source>
        <dbReference type="ARBA" id="ARBA00022448"/>
    </source>
</evidence>
<dbReference type="AlphaFoldDB" id="A0A897NP73"/>
<gene>
    <name evidence="8" type="primary">lldP</name>
    <name evidence="8" type="ORF">HSEST_0689</name>
</gene>
<keyword evidence="3" id="KW-1003">Cell membrane</keyword>
<dbReference type="GO" id="GO:0015129">
    <property type="term" value="F:lactate transmembrane transporter activity"/>
    <property type="evidence" value="ECO:0007669"/>
    <property type="project" value="InterPro"/>
</dbReference>
<comment type="subcellular location">
    <subcellularLocation>
        <location evidence="1">Cell membrane</location>
        <topology evidence="1">Multi-pass membrane protein</topology>
    </subcellularLocation>
</comment>
<feature type="transmembrane region" description="Helical" evidence="7">
    <location>
        <begin position="201"/>
        <end position="223"/>
    </location>
</feature>
<keyword evidence="4 7" id="KW-0812">Transmembrane</keyword>
<feature type="transmembrane region" description="Helical" evidence="7">
    <location>
        <begin position="324"/>
        <end position="343"/>
    </location>
</feature>
<feature type="transmembrane region" description="Helical" evidence="7">
    <location>
        <begin position="32"/>
        <end position="48"/>
    </location>
</feature>
<feature type="transmembrane region" description="Helical" evidence="7">
    <location>
        <begin position="546"/>
        <end position="568"/>
    </location>
</feature>
<dbReference type="PANTHER" id="PTHR30003">
    <property type="entry name" value="L-LACTATE PERMEASE"/>
    <property type="match status" value="1"/>
</dbReference>
<evidence type="ECO:0000256" key="6">
    <source>
        <dbReference type="ARBA" id="ARBA00023136"/>
    </source>
</evidence>
<feature type="transmembrane region" description="Helical" evidence="7">
    <location>
        <begin position="417"/>
        <end position="436"/>
    </location>
</feature>
<keyword evidence="5 7" id="KW-1133">Transmembrane helix</keyword>
<feature type="transmembrane region" description="Helical" evidence="7">
    <location>
        <begin position="6"/>
        <end position="25"/>
    </location>
</feature>
<evidence type="ECO:0000256" key="7">
    <source>
        <dbReference type="SAM" id="Phobius"/>
    </source>
</evidence>
<evidence type="ECO:0000313" key="8">
    <source>
        <dbReference type="EMBL" id="QSG14234.1"/>
    </source>
</evidence>
<feature type="transmembrane region" description="Helical" evidence="7">
    <location>
        <begin position="104"/>
        <end position="124"/>
    </location>
</feature>
<keyword evidence="6 7" id="KW-0472">Membrane</keyword>
<organism evidence="8 9">
    <name type="scientific">Halapricum desulfuricans</name>
    <dbReference type="NCBI Taxonomy" id="2841257"/>
    <lineage>
        <taxon>Archaea</taxon>
        <taxon>Methanobacteriati</taxon>
        <taxon>Methanobacteriota</taxon>
        <taxon>Stenosarchaea group</taxon>
        <taxon>Halobacteria</taxon>
        <taxon>Halobacteriales</taxon>
        <taxon>Haloarculaceae</taxon>
        <taxon>Halapricum</taxon>
    </lineage>
</organism>
<keyword evidence="2" id="KW-0813">Transport</keyword>
<evidence type="ECO:0000313" key="9">
    <source>
        <dbReference type="Proteomes" id="UP000663292"/>
    </source>
</evidence>
<dbReference type="RefSeq" id="WP_229122176.1">
    <property type="nucleotide sequence ID" value="NZ_CP064791.1"/>
</dbReference>
<accession>A0A897NP73</accession>
<dbReference type="GeneID" id="68857328"/>
<feature type="transmembrane region" description="Helical" evidence="7">
    <location>
        <begin position="269"/>
        <end position="288"/>
    </location>
</feature>
<evidence type="ECO:0000256" key="5">
    <source>
        <dbReference type="ARBA" id="ARBA00022989"/>
    </source>
</evidence>
<dbReference type="Proteomes" id="UP000663292">
    <property type="component" value="Chromosome"/>
</dbReference>
<keyword evidence="9" id="KW-1185">Reference proteome</keyword>
<protein>
    <submittedName>
        <fullName evidence="8">L-lactate permease</fullName>
    </submittedName>
</protein>
<evidence type="ECO:0000256" key="3">
    <source>
        <dbReference type="ARBA" id="ARBA00022475"/>
    </source>
</evidence>
<dbReference type="GO" id="GO:0015295">
    <property type="term" value="F:solute:proton symporter activity"/>
    <property type="evidence" value="ECO:0007669"/>
    <property type="project" value="TreeGrafter"/>
</dbReference>
<proteinExistence type="predicted"/>
<reference evidence="8 9" key="1">
    <citation type="submission" date="2020-11" db="EMBL/GenBank/DDBJ databases">
        <title>Carbohydrate-dependent, anaerobic sulfur respiration: A novel catabolism in halophilic archaea.</title>
        <authorList>
            <person name="Sorokin D.Y."/>
            <person name="Messina E."/>
            <person name="Smedile F."/>
            <person name="La Cono V."/>
            <person name="Hallsworth J.E."/>
            <person name="Yakimov M.M."/>
        </authorList>
    </citation>
    <scope>NUCLEOTIDE SEQUENCE [LARGE SCALE GENOMIC DNA]</scope>
    <source>
        <strain evidence="8 9">HSR-Est</strain>
    </source>
</reference>
<feature type="transmembrane region" description="Helical" evidence="7">
    <location>
        <begin position="243"/>
        <end position="262"/>
    </location>
</feature>
<feature type="transmembrane region" description="Helical" evidence="7">
    <location>
        <begin position="376"/>
        <end position="396"/>
    </location>
</feature>
<sequence>MVGTLTLAALAATPIAAAFALLVVFRWSAARAMGVGWIIVTVLGLAYWQMDPSWWLASAVYGGLSAIDIILIVFGAILLMNYLDISGAISTIRWHFSGIATDRRIQLLLIGLGFITIIEGVAGFGTPGALAAPLLIGLGFPPLGAAVFALFFNAPNPQFGAAGTPILGGVNAVIGEGKLAEATEPITQAEFQALVSGYSGVVTGLTFSFWGVLGIFLLVYWFGDEHERSLRGAARATAPVAPFAVVLGVVAGLTQWSIAWFVGTELPSIVAGFVVFGLGLAMADRGIFVPDEPWTFPERESWSDEWLGGLSLDSISGDEPKKEMPVLLAWTPYLLVGVILLITRWPTLDLVATLQEFTVGIPAVLGYSDLSWNLQYLYLPGTMPFIPVAILTGFLYRMDSSDTVEAWRESVRQIAPAAVTLVIVVSLTQILIQSGADPASARFDAGMMDALSQAVAFGAGAALPAVAPWIGALGGFVTGSNTVSDILFAALQYDAAEQVGVSRSIVVALQNVGGGIGNMISVQNIAAISGVVGMTGREGDILRKTVVPTILFALFAGAVGMVLVYVVAPGAF</sequence>
<dbReference type="GO" id="GO:0005886">
    <property type="term" value="C:plasma membrane"/>
    <property type="evidence" value="ECO:0007669"/>
    <property type="project" value="UniProtKB-SubCell"/>
</dbReference>
<evidence type="ECO:0000256" key="1">
    <source>
        <dbReference type="ARBA" id="ARBA00004651"/>
    </source>
</evidence>
<dbReference type="InterPro" id="IPR003804">
    <property type="entry name" value="Lactate_perm"/>
</dbReference>
<dbReference type="EMBL" id="CP064791">
    <property type="protein sequence ID" value="QSG14234.1"/>
    <property type="molecule type" value="Genomic_DNA"/>
</dbReference>
<evidence type="ECO:0000256" key="4">
    <source>
        <dbReference type="ARBA" id="ARBA00022692"/>
    </source>
</evidence>
<feature type="transmembrane region" description="Helical" evidence="7">
    <location>
        <begin position="54"/>
        <end position="83"/>
    </location>
</feature>